<dbReference type="PANTHER" id="PTHR33246:SF51">
    <property type="entry name" value="MYB_SANT-LIKE DOMAIN-CONTAINING PROTEIN"/>
    <property type="match status" value="1"/>
</dbReference>
<reference evidence="2 3" key="1">
    <citation type="submission" date="2017-12" db="EMBL/GenBank/DDBJ databases">
        <title>Gene loss provides genomic basis for host adaptation in cereal stripe rust fungi.</title>
        <authorList>
            <person name="Xia C."/>
        </authorList>
    </citation>
    <scope>NUCLEOTIDE SEQUENCE [LARGE SCALE GENOMIC DNA]</scope>
    <source>
        <strain evidence="2 3">93TX-2</strain>
    </source>
</reference>
<keyword evidence="3" id="KW-1185">Reference proteome</keyword>
<sequence>MSYNLPIGGLPSDMENGNVPITPSRLGPFASGSQFPTNLASNTNIPPPPKKLILPLKLRQPREPTIEDLEDSPETTPQNQDKGKQPEQTGYGLHNAQDMDEDDLPANQQQAPQRQGIPRQAPVYHFQDPTYEDIPRIIKEPGLAYDGTHFMKFLDRFELAASIFRATDKDKAMQISRFVPKEELKNDTILYMPKDLIELAESWTKKGGLKNYRDYKAYLGKFTSILTYLVENEQVSQKKEASLLFLSAFSVELRKNVKRALVNKGQLPKAPNGSNKLPLWQHVVEAASTEIVVEEDEFYAISGFGQANRTMASLNEQKGNKTSENTFSHSNYESTQQEDFSRGNNPPSDEEQGLVRSGKRLVSSKWTTHTLGSSRPIRAVVAQASSDPKMQEAAQKLVQAEIF</sequence>
<dbReference type="VEuPathDB" id="FungiDB:PSHT_07109"/>
<feature type="compositionally biased region" description="Polar residues" evidence="1">
    <location>
        <begin position="31"/>
        <end position="44"/>
    </location>
</feature>
<accession>A0A2S4W0V9</accession>
<feature type="region of interest" description="Disordered" evidence="1">
    <location>
        <begin position="1"/>
        <end position="52"/>
    </location>
</feature>
<evidence type="ECO:0000256" key="1">
    <source>
        <dbReference type="SAM" id="MobiDB-lite"/>
    </source>
</evidence>
<feature type="region of interest" description="Disordered" evidence="1">
    <location>
        <begin position="316"/>
        <end position="358"/>
    </location>
</feature>
<dbReference type="EMBL" id="PKSM01000085">
    <property type="protein sequence ID" value="POW15402.1"/>
    <property type="molecule type" value="Genomic_DNA"/>
</dbReference>
<feature type="compositionally biased region" description="Polar residues" evidence="1">
    <location>
        <begin position="316"/>
        <end position="347"/>
    </location>
</feature>
<reference evidence="3" key="3">
    <citation type="journal article" date="2018" name="Mol. Plant Microbe Interact.">
        <title>Genome sequence resources for the wheat stripe rust pathogen (Puccinia striiformis f. sp. tritici) and the barley stripe rust pathogen (Puccinia striiformis f. sp. hordei).</title>
        <authorList>
            <person name="Xia C."/>
            <person name="Wang M."/>
            <person name="Yin C."/>
            <person name="Cornejo O.E."/>
            <person name="Hulbert S.H."/>
            <person name="Chen X."/>
        </authorList>
    </citation>
    <scope>NUCLEOTIDE SEQUENCE [LARGE SCALE GENOMIC DNA]</scope>
    <source>
        <strain evidence="3">93TX-2</strain>
    </source>
</reference>
<dbReference type="Proteomes" id="UP000238274">
    <property type="component" value="Unassembled WGS sequence"/>
</dbReference>
<evidence type="ECO:0000313" key="3">
    <source>
        <dbReference type="Proteomes" id="UP000238274"/>
    </source>
</evidence>
<organism evidence="2 3">
    <name type="scientific">Puccinia striiformis</name>
    <dbReference type="NCBI Taxonomy" id="27350"/>
    <lineage>
        <taxon>Eukaryota</taxon>
        <taxon>Fungi</taxon>
        <taxon>Dikarya</taxon>
        <taxon>Basidiomycota</taxon>
        <taxon>Pucciniomycotina</taxon>
        <taxon>Pucciniomycetes</taxon>
        <taxon>Pucciniales</taxon>
        <taxon>Pucciniaceae</taxon>
        <taxon>Puccinia</taxon>
    </lineage>
</organism>
<name>A0A2S4W0V9_9BASI</name>
<evidence type="ECO:0000313" key="2">
    <source>
        <dbReference type="EMBL" id="POW15402.1"/>
    </source>
</evidence>
<dbReference type="PANTHER" id="PTHR33246">
    <property type="entry name" value="CCHC-TYPE DOMAIN-CONTAINING PROTEIN"/>
    <property type="match status" value="1"/>
</dbReference>
<comment type="caution">
    <text evidence="2">The sequence shown here is derived from an EMBL/GenBank/DDBJ whole genome shotgun (WGS) entry which is preliminary data.</text>
</comment>
<protein>
    <submittedName>
        <fullName evidence="2">Uncharacterized protein</fullName>
    </submittedName>
</protein>
<reference evidence="3" key="2">
    <citation type="journal article" date="2018" name="BMC Genomics">
        <title>Genomic insights into host adaptation between the wheat stripe rust pathogen (Puccinia striiformis f. sp. tritici) and the barley stripe rust pathogen (Puccinia striiformis f. sp. hordei).</title>
        <authorList>
            <person name="Xia C."/>
            <person name="Wang M."/>
            <person name="Yin C."/>
            <person name="Cornejo O.E."/>
            <person name="Hulbert S.H."/>
            <person name="Chen X."/>
        </authorList>
    </citation>
    <scope>NUCLEOTIDE SEQUENCE [LARGE SCALE GENOMIC DNA]</scope>
    <source>
        <strain evidence="3">93TX-2</strain>
    </source>
</reference>
<gene>
    <name evidence="2" type="ORF">PSHT_07109</name>
</gene>
<dbReference type="VEuPathDB" id="FungiDB:PSTT_11166"/>
<dbReference type="OrthoDB" id="2506685at2759"/>
<dbReference type="AlphaFoldDB" id="A0A2S4W0V9"/>
<feature type="region of interest" description="Disordered" evidence="1">
    <location>
        <begin position="64"/>
        <end position="116"/>
    </location>
</feature>
<proteinExistence type="predicted"/>